<dbReference type="PANTHER" id="PTHR23131:SF4">
    <property type="entry name" value="METALLO-BETA-LACTAMASE SUPERFAMILY POTEIN"/>
    <property type="match status" value="1"/>
</dbReference>
<accession>A0A1C6W680</accession>
<evidence type="ECO:0000313" key="5">
    <source>
        <dbReference type="Proteomes" id="UP001334804"/>
    </source>
</evidence>
<dbReference type="Pfam" id="PF00753">
    <property type="entry name" value="Lactamase_B"/>
    <property type="match status" value="1"/>
</dbReference>
<keyword evidence="5" id="KW-1185">Reference proteome</keyword>
<dbReference type="EMBL" id="CP109071">
    <property type="protein sequence ID" value="WSA33050.1"/>
    <property type="molecule type" value="Genomic_DNA"/>
</dbReference>
<evidence type="ECO:0000313" key="2">
    <source>
        <dbReference type="EMBL" id="SCL74067.1"/>
    </source>
</evidence>
<dbReference type="Proteomes" id="UP000199343">
    <property type="component" value="Unassembled WGS sequence"/>
</dbReference>
<dbReference type="AlphaFoldDB" id="A0A1C6W680"/>
<organism evidence="2 4">
    <name type="scientific">Micromonospora peucetia</name>
    <dbReference type="NCBI Taxonomy" id="47871"/>
    <lineage>
        <taxon>Bacteria</taxon>
        <taxon>Bacillati</taxon>
        <taxon>Actinomycetota</taxon>
        <taxon>Actinomycetes</taxon>
        <taxon>Micromonosporales</taxon>
        <taxon>Micromonosporaceae</taxon>
        <taxon>Micromonospora</taxon>
    </lineage>
</organism>
<gene>
    <name evidence="2" type="ORF">GA0070608_6389</name>
    <name evidence="3" type="ORF">OIE14_02940</name>
</gene>
<dbReference type="EMBL" id="FMIC01000002">
    <property type="protein sequence ID" value="SCL74067.1"/>
    <property type="molecule type" value="Genomic_DNA"/>
</dbReference>
<dbReference type="InterPro" id="IPR050662">
    <property type="entry name" value="Sec-metab_biosynth-thioest"/>
</dbReference>
<evidence type="ECO:0000313" key="4">
    <source>
        <dbReference type="Proteomes" id="UP000199343"/>
    </source>
</evidence>
<dbReference type="SMART" id="SM00849">
    <property type="entry name" value="Lactamase_B"/>
    <property type="match status" value="1"/>
</dbReference>
<evidence type="ECO:0000313" key="3">
    <source>
        <dbReference type="EMBL" id="WSA33050.1"/>
    </source>
</evidence>
<name>A0A1C6W680_9ACTN</name>
<dbReference type="PANTHER" id="PTHR23131">
    <property type="entry name" value="ENDORIBONUCLEASE LACTB2"/>
    <property type="match status" value="1"/>
</dbReference>
<dbReference type="InterPro" id="IPR036866">
    <property type="entry name" value="RibonucZ/Hydroxyglut_hydro"/>
</dbReference>
<dbReference type="Gene3D" id="1.10.10.10">
    <property type="entry name" value="Winged helix-like DNA-binding domain superfamily/Winged helix DNA-binding domain"/>
    <property type="match status" value="1"/>
</dbReference>
<evidence type="ECO:0000259" key="1">
    <source>
        <dbReference type="SMART" id="SM00849"/>
    </source>
</evidence>
<sequence>MTSDSGDRDDWTRPGTFEVAPGVHRVPLPLPNDGLRAVNVYVLRDDDGLVLVDSGWAIAEARTALDAALKELDCSLGDVRRFLVTHVHRDHYTQAVHLRREYGMRVSLGAGERESLAVSMTPHRNPLAEQLGRLRLLGAGELADTLAGLTGARLSTEDWEMPDDWFHDGQQIRHGDHTLHVVETPGHTRGHVVFHDTGSHLLFAGDHVLPTITPSIGFEAVLSANPLGDFLGSLALVRQRPDARLLPAHGPVTPSVHARVDELIAHHGARLDETEAAVARGAGSAYEVAAQLRWTRREHRLADLDVFNAMLAVTETAAHLELLVAQSRLTRADVDGLRCYATA</sequence>
<protein>
    <submittedName>
        <fullName evidence="2">Glyoxylase, beta-lactamase superfamily II</fullName>
    </submittedName>
    <submittedName>
        <fullName evidence="3">MBL fold metallo-hydrolase</fullName>
    </submittedName>
</protein>
<dbReference type="InterPro" id="IPR036388">
    <property type="entry name" value="WH-like_DNA-bd_sf"/>
</dbReference>
<dbReference type="InterPro" id="IPR001279">
    <property type="entry name" value="Metallo-B-lactamas"/>
</dbReference>
<dbReference type="OrthoDB" id="2971563at2"/>
<reference evidence="2 4" key="1">
    <citation type="submission" date="2016-06" db="EMBL/GenBank/DDBJ databases">
        <authorList>
            <person name="Kjaerup R.B."/>
            <person name="Dalgaard T.S."/>
            <person name="Juul-Madsen H.R."/>
        </authorList>
    </citation>
    <scope>NUCLEOTIDE SEQUENCE [LARGE SCALE GENOMIC DNA]</scope>
    <source>
        <strain evidence="2 4">DSM 43363</strain>
    </source>
</reference>
<dbReference type="STRING" id="47871.GA0070608_6389"/>
<feature type="domain" description="Metallo-beta-lactamase" evidence="1">
    <location>
        <begin position="37"/>
        <end position="249"/>
    </location>
</feature>
<dbReference type="Gene3D" id="3.60.15.10">
    <property type="entry name" value="Ribonuclease Z/Hydroxyacylglutathione hydrolase-like"/>
    <property type="match status" value="1"/>
</dbReference>
<reference evidence="3 5" key="2">
    <citation type="submission" date="2022-10" db="EMBL/GenBank/DDBJ databases">
        <title>The complete genomes of actinobacterial strains from the NBC collection.</title>
        <authorList>
            <person name="Joergensen T.S."/>
            <person name="Alvarez Arevalo M."/>
            <person name="Sterndorff E.B."/>
            <person name="Faurdal D."/>
            <person name="Vuksanovic O."/>
            <person name="Mourched A.-S."/>
            <person name="Charusanti P."/>
            <person name="Shaw S."/>
            <person name="Blin K."/>
            <person name="Weber T."/>
        </authorList>
    </citation>
    <scope>NUCLEOTIDE SEQUENCE [LARGE SCALE GENOMIC DNA]</scope>
    <source>
        <strain evidence="3 5">NBC 01809</strain>
    </source>
</reference>
<dbReference type="Proteomes" id="UP001334804">
    <property type="component" value="Chromosome"/>
</dbReference>
<proteinExistence type="predicted"/>
<dbReference type="SUPFAM" id="SSF56281">
    <property type="entry name" value="Metallo-hydrolase/oxidoreductase"/>
    <property type="match status" value="1"/>
</dbReference>
<dbReference type="RefSeq" id="WP_091633828.1">
    <property type="nucleotide sequence ID" value="NZ_CP109071.1"/>
</dbReference>